<feature type="transmembrane region" description="Helical" evidence="6">
    <location>
        <begin position="149"/>
        <end position="171"/>
    </location>
</feature>
<evidence type="ECO:0000256" key="3">
    <source>
        <dbReference type="ARBA" id="ARBA00022960"/>
    </source>
</evidence>
<comment type="subcellular location">
    <subcellularLocation>
        <location evidence="1">Membrane</location>
        <topology evidence="1">Multi-pass membrane protein</topology>
    </subcellularLocation>
</comment>
<dbReference type="AlphaFoldDB" id="A0A1I5UEM5"/>
<feature type="transmembrane region" description="Helical" evidence="6">
    <location>
        <begin position="330"/>
        <end position="356"/>
    </location>
</feature>
<feature type="transmembrane region" description="Helical" evidence="6">
    <location>
        <begin position="255"/>
        <end position="274"/>
    </location>
</feature>
<feature type="transmembrane region" description="Helical" evidence="6">
    <location>
        <begin position="12"/>
        <end position="28"/>
    </location>
</feature>
<dbReference type="GO" id="GO:0032153">
    <property type="term" value="C:cell division site"/>
    <property type="evidence" value="ECO:0007669"/>
    <property type="project" value="TreeGrafter"/>
</dbReference>
<protein>
    <submittedName>
        <fullName evidence="7">Cell division protein FtsW, lipid II flippase</fullName>
    </submittedName>
</protein>
<keyword evidence="7" id="KW-0131">Cell cycle</keyword>
<keyword evidence="4 6" id="KW-1133">Transmembrane helix</keyword>
<feature type="transmembrane region" description="Helical" evidence="6">
    <location>
        <begin position="295"/>
        <end position="318"/>
    </location>
</feature>
<evidence type="ECO:0000313" key="8">
    <source>
        <dbReference type="Proteomes" id="UP000182624"/>
    </source>
</evidence>
<dbReference type="GO" id="GO:0008360">
    <property type="term" value="P:regulation of cell shape"/>
    <property type="evidence" value="ECO:0007669"/>
    <property type="project" value="UniProtKB-KW"/>
</dbReference>
<evidence type="ECO:0000256" key="4">
    <source>
        <dbReference type="ARBA" id="ARBA00022989"/>
    </source>
</evidence>
<keyword evidence="2 6" id="KW-0812">Transmembrane</keyword>
<dbReference type="InterPro" id="IPR001182">
    <property type="entry name" value="FtsW/RodA"/>
</dbReference>
<organism evidence="7 8">
    <name type="scientific">Butyrivibrio proteoclasticus</name>
    <dbReference type="NCBI Taxonomy" id="43305"/>
    <lineage>
        <taxon>Bacteria</taxon>
        <taxon>Bacillati</taxon>
        <taxon>Bacillota</taxon>
        <taxon>Clostridia</taxon>
        <taxon>Lachnospirales</taxon>
        <taxon>Lachnospiraceae</taxon>
        <taxon>Butyrivibrio</taxon>
    </lineage>
</organism>
<evidence type="ECO:0000256" key="5">
    <source>
        <dbReference type="ARBA" id="ARBA00023136"/>
    </source>
</evidence>
<keyword evidence="5 6" id="KW-0472">Membrane</keyword>
<proteinExistence type="predicted"/>
<dbReference type="PANTHER" id="PTHR30474">
    <property type="entry name" value="CELL CYCLE PROTEIN"/>
    <property type="match status" value="1"/>
</dbReference>
<dbReference type="PANTHER" id="PTHR30474:SF3">
    <property type="entry name" value="PEPTIDOGLYCAN GLYCOSYLTRANSFERASE RODA"/>
    <property type="match status" value="1"/>
</dbReference>
<feature type="transmembrane region" description="Helical" evidence="6">
    <location>
        <begin position="209"/>
        <end position="227"/>
    </location>
</feature>
<feature type="transmembrane region" description="Helical" evidence="6">
    <location>
        <begin position="95"/>
        <end position="116"/>
    </location>
</feature>
<feature type="transmembrane region" description="Helical" evidence="6">
    <location>
        <begin position="368"/>
        <end position="387"/>
    </location>
</feature>
<name>A0A1I5UEM5_9FIRM</name>
<dbReference type="GO" id="GO:0005886">
    <property type="term" value="C:plasma membrane"/>
    <property type="evidence" value="ECO:0007669"/>
    <property type="project" value="TreeGrafter"/>
</dbReference>
<evidence type="ECO:0000256" key="1">
    <source>
        <dbReference type="ARBA" id="ARBA00004141"/>
    </source>
</evidence>
<dbReference type="GO" id="GO:0015648">
    <property type="term" value="F:lipid-linked peptidoglycan transporter activity"/>
    <property type="evidence" value="ECO:0007669"/>
    <property type="project" value="TreeGrafter"/>
</dbReference>
<keyword evidence="3" id="KW-0133">Cell shape</keyword>
<reference evidence="8" key="1">
    <citation type="submission" date="2016-10" db="EMBL/GenBank/DDBJ databases">
        <authorList>
            <person name="Varghese N."/>
            <person name="Submissions S."/>
        </authorList>
    </citation>
    <scope>NUCLEOTIDE SEQUENCE [LARGE SCALE GENOMIC DNA]</scope>
    <source>
        <strain evidence="8">P18</strain>
    </source>
</reference>
<accession>A0A1I5UEM5</accession>
<sequence>MELYVTEISKYVIAFLMFLYTLEAFVAFRWKTEKKRTGLYIRQIILMFAVQIACFIQIMARTGKPVYLFFFAFQIIAFSSVLLLFYVVYPDGNRLIINNSCMLMMIGLIMLTRLSYDRAVKQFFIIVASFVVGFIVPEIIFRFEFLKKFTWLYAVMGVVAIGIVLFLGAVTNGSKITYTIGGITLQPSEFVKILFLFFMAGALDSAENIWQIFLASVVAAIHVIILVLSKDLGSALIFFVVYLALIYISTENVGYLAIGLSFGALASVIAYKLFSHIQVRVQAWLDPFSDIESTGYQLSQSLFGISSGGWFGLGLYGGTPKSIPFVEQDFIFSAIAEEMGVIFAVLIALVCVSTFIEIMRLGYFLRDTYYRLVVCGIGVAYIFQTFLTIGGGSKFIPLTGVTLPFVSYGGSSVLVTIMMIMITQGIFMIRTDERYEAIERMKRRRENERRKEY</sequence>
<evidence type="ECO:0000256" key="6">
    <source>
        <dbReference type="SAM" id="Phobius"/>
    </source>
</evidence>
<keyword evidence="7" id="KW-0132">Cell division</keyword>
<dbReference type="OrthoDB" id="9812661at2"/>
<feature type="transmembrane region" description="Helical" evidence="6">
    <location>
        <begin position="67"/>
        <end position="89"/>
    </location>
</feature>
<dbReference type="Pfam" id="PF01098">
    <property type="entry name" value="FTSW_RODA_SPOVE"/>
    <property type="match status" value="1"/>
</dbReference>
<dbReference type="RefSeq" id="WP_074887639.1">
    <property type="nucleotide sequence ID" value="NZ_FOXO01000012.1"/>
</dbReference>
<evidence type="ECO:0000256" key="2">
    <source>
        <dbReference type="ARBA" id="ARBA00022692"/>
    </source>
</evidence>
<dbReference type="Proteomes" id="UP000182624">
    <property type="component" value="Unassembled WGS sequence"/>
</dbReference>
<feature type="transmembrane region" description="Helical" evidence="6">
    <location>
        <begin position="40"/>
        <end position="60"/>
    </location>
</feature>
<dbReference type="EMBL" id="FOXO01000012">
    <property type="protein sequence ID" value="SFP93076.1"/>
    <property type="molecule type" value="Genomic_DNA"/>
</dbReference>
<feature type="transmembrane region" description="Helical" evidence="6">
    <location>
        <begin position="407"/>
        <end position="429"/>
    </location>
</feature>
<feature type="transmembrane region" description="Helical" evidence="6">
    <location>
        <begin position="123"/>
        <end position="143"/>
    </location>
</feature>
<feature type="transmembrane region" description="Helical" evidence="6">
    <location>
        <begin position="232"/>
        <end position="249"/>
    </location>
</feature>
<evidence type="ECO:0000313" key="7">
    <source>
        <dbReference type="EMBL" id="SFP93076.1"/>
    </source>
</evidence>
<dbReference type="GO" id="GO:0051301">
    <property type="term" value="P:cell division"/>
    <property type="evidence" value="ECO:0007669"/>
    <property type="project" value="UniProtKB-KW"/>
</dbReference>
<keyword evidence="8" id="KW-1185">Reference proteome</keyword>
<gene>
    <name evidence="7" type="ORF">SAMN04487928_11254</name>
</gene>